<evidence type="ECO:0000256" key="1">
    <source>
        <dbReference type="SAM" id="Phobius"/>
    </source>
</evidence>
<keyword evidence="3" id="KW-1185">Reference proteome</keyword>
<feature type="transmembrane region" description="Helical" evidence="1">
    <location>
        <begin position="103"/>
        <end position="121"/>
    </location>
</feature>
<sequence length="164" mass="18108">MTTTILDRVVRWGIDADGDFYGDERERYRWYEGISAAASLQWIAVPWAAAIMVWPLGRPSVLPLAVVLVAMFVPMLVCMWYVRSRRVDTTPRVMDTRRVLWGLAGGLPYAVFFVGSLRAYGPDDSTWIGAAVGGVIGGAGGVVAQMLQSRRRRRLEAAATADED</sequence>
<accession>A0ABT4B186</accession>
<evidence type="ECO:0000313" key="2">
    <source>
        <dbReference type="EMBL" id="MCY1140253.1"/>
    </source>
</evidence>
<keyword evidence="1" id="KW-0472">Membrane</keyword>
<keyword evidence="1" id="KW-1133">Transmembrane helix</keyword>
<feature type="transmembrane region" description="Helical" evidence="1">
    <location>
        <begin position="34"/>
        <end position="54"/>
    </location>
</feature>
<name>A0ABT4B186_9ACTN</name>
<dbReference type="EMBL" id="JAPNTZ010000006">
    <property type="protein sequence ID" value="MCY1140253.1"/>
    <property type="molecule type" value="Genomic_DNA"/>
</dbReference>
<organism evidence="2 3">
    <name type="scientific">Paractinoplanes pyxinae</name>
    <dbReference type="NCBI Taxonomy" id="2997416"/>
    <lineage>
        <taxon>Bacteria</taxon>
        <taxon>Bacillati</taxon>
        <taxon>Actinomycetota</taxon>
        <taxon>Actinomycetes</taxon>
        <taxon>Micromonosporales</taxon>
        <taxon>Micromonosporaceae</taxon>
        <taxon>Paractinoplanes</taxon>
    </lineage>
</organism>
<evidence type="ECO:0000313" key="3">
    <source>
        <dbReference type="Proteomes" id="UP001151002"/>
    </source>
</evidence>
<proteinExistence type="predicted"/>
<reference evidence="2" key="1">
    <citation type="submission" date="2022-11" db="EMBL/GenBank/DDBJ databases">
        <authorList>
            <person name="Somphong A."/>
            <person name="Phongsopitanun W."/>
        </authorList>
    </citation>
    <scope>NUCLEOTIDE SEQUENCE</scope>
    <source>
        <strain evidence="2">Pm04-4</strain>
    </source>
</reference>
<feature type="transmembrane region" description="Helical" evidence="1">
    <location>
        <begin position="60"/>
        <end position="82"/>
    </location>
</feature>
<feature type="transmembrane region" description="Helical" evidence="1">
    <location>
        <begin position="127"/>
        <end position="147"/>
    </location>
</feature>
<comment type="caution">
    <text evidence="2">The sequence shown here is derived from an EMBL/GenBank/DDBJ whole genome shotgun (WGS) entry which is preliminary data.</text>
</comment>
<gene>
    <name evidence="2" type="ORF">OWR29_19815</name>
</gene>
<protein>
    <recommendedName>
        <fullName evidence="4">DUF2029 domain-containing protein</fullName>
    </recommendedName>
</protein>
<evidence type="ECO:0008006" key="4">
    <source>
        <dbReference type="Google" id="ProtNLM"/>
    </source>
</evidence>
<dbReference type="Proteomes" id="UP001151002">
    <property type="component" value="Unassembled WGS sequence"/>
</dbReference>
<keyword evidence="1" id="KW-0812">Transmembrane</keyword>
<dbReference type="RefSeq" id="WP_267564400.1">
    <property type="nucleotide sequence ID" value="NZ_JAPNTZ010000006.1"/>
</dbReference>